<organism evidence="1 2">
    <name type="scientific">Persea americana</name>
    <name type="common">Avocado</name>
    <dbReference type="NCBI Taxonomy" id="3435"/>
    <lineage>
        <taxon>Eukaryota</taxon>
        <taxon>Viridiplantae</taxon>
        <taxon>Streptophyta</taxon>
        <taxon>Embryophyta</taxon>
        <taxon>Tracheophyta</taxon>
        <taxon>Spermatophyta</taxon>
        <taxon>Magnoliopsida</taxon>
        <taxon>Magnoliidae</taxon>
        <taxon>Laurales</taxon>
        <taxon>Lauraceae</taxon>
        <taxon>Persea</taxon>
    </lineage>
</organism>
<comment type="caution">
    <text evidence="1">The sequence shown here is derived from an EMBL/GenBank/DDBJ whole genome shotgun (WGS) entry which is preliminary data.</text>
</comment>
<gene>
    <name evidence="1" type="ORF">MRB53_012978</name>
</gene>
<sequence>MEIRIFDHLFRVVAREKMVFQGCSIMDGLGHSKAIEMVKIRDRMHTSGGKRKHVFELVDSTSDVCAGEDGKQKEFGLPSIGEGHWRSNDVASADRCPSSQST</sequence>
<name>A0ACC2LYV4_PERAE</name>
<accession>A0ACC2LYV4</accession>
<evidence type="ECO:0000313" key="2">
    <source>
        <dbReference type="Proteomes" id="UP001234297"/>
    </source>
</evidence>
<dbReference type="Proteomes" id="UP001234297">
    <property type="component" value="Chromosome 3"/>
</dbReference>
<keyword evidence="2" id="KW-1185">Reference proteome</keyword>
<proteinExistence type="predicted"/>
<evidence type="ECO:0000313" key="1">
    <source>
        <dbReference type="EMBL" id="KAJ8638711.1"/>
    </source>
</evidence>
<dbReference type="EMBL" id="CM056811">
    <property type="protein sequence ID" value="KAJ8638711.1"/>
    <property type="molecule type" value="Genomic_DNA"/>
</dbReference>
<protein>
    <submittedName>
        <fullName evidence="1">Uncharacterized protein</fullName>
    </submittedName>
</protein>
<reference evidence="1 2" key="1">
    <citation type="journal article" date="2022" name="Hortic Res">
        <title>A haplotype resolved chromosomal level avocado genome allows analysis of novel avocado genes.</title>
        <authorList>
            <person name="Nath O."/>
            <person name="Fletcher S.J."/>
            <person name="Hayward A."/>
            <person name="Shaw L.M."/>
            <person name="Masouleh A.K."/>
            <person name="Furtado A."/>
            <person name="Henry R.J."/>
            <person name="Mitter N."/>
        </authorList>
    </citation>
    <scope>NUCLEOTIDE SEQUENCE [LARGE SCALE GENOMIC DNA]</scope>
    <source>
        <strain evidence="2">cv. Hass</strain>
    </source>
</reference>